<evidence type="ECO:0000313" key="2">
    <source>
        <dbReference type="Proteomes" id="UP000499080"/>
    </source>
</evidence>
<dbReference type="AlphaFoldDB" id="A0A4Y2QC11"/>
<gene>
    <name evidence="1" type="ORF">AVEN_250043_1</name>
</gene>
<protein>
    <submittedName>
        <fullName evidence="1">Uncharacterized protein</fullName>
    </submittedName>
</protein>
<keyword evidence="2" id="KW-1185">Reference proteome</keyword>
<sequence length="95" mass="10593">MQQSTTGTLTAKVWLIDTQDELKKYLESVLDIEVVRTLDRRQQSTTGTLTAKVWLIDTQDELKKAHTPQVGIRTSRLARTLVGSSPTTGTSYSQV</sequence>
<proteinExistence type="predicted"/>
<evidence type="ECO:0000313" key="1">
    <source>
        <dbReference type="EMBL" id="GBN60167.1"/>
    </source>
</evidence>
<reference evidence="1 2" key="1">
    <citation type="journal article" date="2019" name="Sci. Rep.">
        <title>Orb-weaving spider Araneus ventricosus genome elucidates the spidroin gene catalogue.</title>
        <authorList>
            <person name="Kono N."/>
            <person name="Nakamura H."/>
            <person name="Ohtoshi R."/>
            <person name="Moran D.A.P."/>
            <person name="Shinohara A."/>
            <person name="Yoshida Y."/>
            <person name="Fujiwara M."/>
            <person name="Mori M."/>
            <person name="Tomita M."/>
            <person name="Arakawa K."/>
        </authorList>
    </citation>
    <scope>NUCLEOTIDE SEQUENCE [LARGE SCALE GENOMIC DNA]</scope>
</reference>
<dbReference type="EMBL" id="BGPR01013326">
    <property type="protein sequence ID" value="GBN60167.1"/>
    <property type="molecule type" value="Genomic_DNA"/>
</dbReference>
<dbReference type="Proteomes" id="UP000499080">
    <property type="component" value="Unassembled WGS sequence"/>
</dbReference>
<accession>A0A4Y2QC11</accession>
<name>A0A4Y2QC11_ARAVE</name>
<comment type="caution">
    <text evidence="1">The sequence shown here is derived from an EMBL/GenBank/DDBJ whole genome shotgun (WGS) entry which is preliminary data.</text>
</comment>
<organism evidence="1 2">
    <name type="scientific">Araneus ventricosus</name>
    <name type="common">Orbweaver spider</name>
    <name type="synonym">Epeira ventricosa</name>
    <dbReference type="NCBI Taxonomy" id="182803"/>
    <lineage>
        <taxon>Eukaryota</taxon>
        <taxon>Metazoa</taxon>
        <taxon>Ecdysozoa</taxon>
        <taxon>Arthropoda</taxon>
        <taxon>Chelicerata</taxon>
        <taxon>Arachnida</taxon>
        <taxon>Araneae</taxon>
        <taxon>Araneomorphae</taxon>
        <taxon>Entelegynae</taxon>
        <taxon>Araneoidea</taxon>
        <taxon>Araneidae</taxon>
        <taxon>Araneus</taxon>
    </lineage>
</organism>